<dbReference type="SUPFAM" id="SSF55447">
    <property type="entry name" value="CO dehydrogenase flavoprotein C-terminal domain-like"/>
    <property type="match status" value="1"/>
</dbReference>
<keyword evidence="3" id="KW-0560">Oxidoreductase</keyword>
<dbReference type="EMBL" id="SMGR01000001">
    <property type="protein sequence ID" value="TCL09487.1"/>
    <property type="molecule type" value="Genomic_DNA"/>
</dbReference>
<dbReference type="Gene3D" id="3.30.465.10">
    <property type="match status" value="1"/>
</dbReference>
<dbReference type="Pfam" id="PF00941">
    <property type="entry name" value="FAD_binding_5"/>
    <property type="match status" value="1"/>
</dbReference>
<dbReference type="InterPro" id="IPR051312">
    <property type="entry name" value="Diverse_Substr_Oxidored"/>
</dbReference>
<dbReference type="OrthoDB" id="9814706at2"/>
<protein>
    <submittedName>
        <fullName evidence="5">CO/xanthine dehydrogenase FAD-binding subunit</fullName>
    </submittedName>
</protein>
<dbReference type="SUPFAM" id="SSF56176">
    <property type="entry name" value="FAD-binding/transporter-associated domain-like"/>
    <property type="match status" value="1"/>
</dbReference>
<keyword evidence="6" id="KW-1185">Reference proteome</keyword>
<proteinExistence type="predicted"/>
<dbReference type="InterPro" id="IPR016169">
    <property type="entry name" value="FAD-bd_PCMH_sub2"/>
</dbReference>
<dbReference type="PANTHER" id="PTHR42659">
    <property type="entry name" value="XANTHINE DEHYDROGENASE SUBUNIT C-RELATED"/>
    <property type="match status" value="1"/>
</dbReference>
<dbReference type="InterPro" id="IPR002346">
    <property type="entry name" value="Mopterin_DH_FAD-bd"/>
</dbReference>
<comment type="caution">
    <text evidence="5">The sequence shown here is derived from an EMBL/GenBank/DDBJ whole genome shotgun (WGS) entry which is preliminary data.</text>
</comment>
<evidence type="ECO:0000256" key="2">
    <source>
        <dbReference type="ARBA" id="ARBA00022827"/>
    </source>
</evidence>
<dbReference type="AlphaFoldDB" id="A0A4R1NM57"/>
<accession>A0A4R1NM57</accession>
<keyword evidence="1" id="KW-0285">Flavoprotein</keyword>
<organism evidence="5 6">
    <name type="scientific">Shimia isoporae</name>
    <dbReference type="NCBI Taxonomy" id="647720"/>
    <lineage>
        <taxon>Bacteria</taxon>
        <taxon>Pseudomonadati</taxon>
        <taxon>Pseudomonadota</taxon>
        <taxon>Alphaproteobacteria</taxon>
        <taxon>Rhodobacterales</taxon>
        <taxon>Roseobacteraceae</taxon>
    </lineage>
</organism>
<evidence type="ECO:0000256" key="1">
    <source>
        <dbReference type="ARBA" id="ARBA00022630"/>
    </source>
</evidence>
<dbReference type="Proteomes" id="UP000295673">
    <property type="component" value="Unassembled WGS sequence"/>
</dbReference>
<keyword evidence="2" id="KW-0274">FAD</keyword>
<dbReference type="SMART" id="SM01092">
    <property type="entry name" value="CO_deh_flav_C"/>
    <property type="match status" value="1"/>
</dbReference>
<name>A0A4R1NM57_9RHOB</name>
<evidence type="ECO:0000259" key="4">
    <source>
        <dbReference type="PROSITE" id="PS51387"/>
    </source>
</evidence>
<reference evidence="5 6" key="1">
    <citation type="submission" date="2019-03" db="EMBL/GenBank/DDBJ databases">
        <title>Genomic Encyclopedia of Archaeal and Bacterial Type Strains, Phase II (KMG-II): from individual species to whole genera.</title>
        <authorList>
            <person name="Goeker M."/>
        </authorList>
    </citation>
    <scope>NUCLEOTIDE SEQUENCE [LARGE SCALE GENOMIC DNA]</scope>
    <source>
        <strain evidence="5 6">DSM 26433</strain>
    </source>
</reference>
<dbReference type="RefSeq" id="WP_132859525.1">
    <property type="nucleotide sequence ID" value="NZ_SMGR01000001.1"/>
</dbReference>
<dbReference type="PANTHER" id="PTHR42659:SF2">
    <property type="entry name" value="XANTHINE DEHYDROGENASE SUBUNIT C-RELATED"/>
    <property type="match status" value="1"/>
</dbReference>
<dbReference type="GO" id="GO:0016491">
    <property type="term" value="F:oxidoreductase activity"/>
    <property type="evidence" value="ECO:0007669"/>
    <property type="project" value="UniProtKB-KW"/>
</dbReference>
<dbReference type="Gene3D" id="3.30.390.50">
    <property type="entry name" value="CO dehydrogenase flavoprotein, C-terminal domain"/>
    <property type="match status" value="1"/>
</dbReference>
<dbReference type="InterPro" id="IPR036318">
    <property type="entry name" value="FAD-bd_PCMH-like_sf"/>
</dbReference>
<evidence type="ECO:0000256" key="3">
    <source>
        <dbReference type="ARBA" id="ARBA00023002"/>
    </source>
</evidence>
<dbReference type="InterPro" id="IPR005107">
    <property type="entry name" value="CO_DH_flav_C"/>
</dbReference>
<gene>
    <name evidence="5" type="ORF">BXY66_1536</name>
</gene>
<dbReference type="Pfam" id="PF03450">
    <property type="entry name" value="CO_deh_flav_C"/>
    <property type="match status" value="1"/>
</dbReference>
<evidence type="ECO:0000313" key="6">
    <source>
        <dbReference type="Proteomes" id="UP000295673"/>
    </source>
</evidence>
<dbReference type="PROSITE" id="PS51387">
    <property type="entry name" value="FAD_PCMH"/>
    <property type="match status" value="1"/>
</dbReference>
<dbReference type="GO" id="GO:0071949">
    <property type="term" value="F:FAD binding"/>
    <property type="evidence" value="ECO:0007669"/>
    <property type="project" value="InterPro"/>
</dbReference>
<sequence length="279" mass="29772">MSNYHRPDNLKDALTLLSEDAPLIAAGCTDLFAVTEKQELVGDILDLTAIPELKGINRSQEGWRIGASTTWSEIANARLPEAFGALQQAAVEVGGIQIQNAGTVGGNICNASPAADGVPPLLALNAQVEVASKQRRRRLPLGEFLTGARQKDLSPREIVTAVYIPSASARGRSAFLKLGARAHLVISMVMVAARIATNRGVIEDVSVAVGACSPVAQRLRELETALLGRTLQESDAVVADHFGDRLTPIDDIRANAVYRSEAARELVVRVLHMIGEADQ</sequence>
<feature type="domain" description="FAD-binding PCMH-type" evidence="4">
    <location>
        <begin position="1"/>
        <end position="169"/>
    </location>
</feature>
<dbReference type="InterPro" id="IPR036683">
    <property type="entry name" value="CO_DH_flav_C_dom_sf"/>
</dbReference>
<evidence type="ECO:0000313" key="5">
    <source>
        <dbReference type="EMBL" id="TCL09487.1"/>
    </source>
</evidence>
<dbReference type="InterPro" id="IPR016166">
    <property type="entry name" value="FAD-bd_PCMH"/>
</dbReference>